<evidence type="ECO:0000313" key="2">
    <source>
        <dbReference type="EMBL" id="AES89562.1"/>
    </source>
</evidence>
<keyword evidence="1" id="KW-0472">Membrane</keyword>
<reference evidence="3" key="3">
    <citation type="submission" date="2015-04" db="UniProtKB">
        <authorList>
            <consortium name="EnsemblPlants"/>
        </authorList>
    </citation>
    <scope>IDENTIFICATION</scope>
    <source>
        <strain evidence="3">cv. Jemalong A17</strain>
    </source>
</reference>
<name>G7JRM9_MEDTR</name>
<evidence type="ECO:0000313" key="3">
    <source>
        <dbReference type="EnsemblPlants" id="AES89562"/>
    </source>
</evidence>
<proteinExistence type="predicted"/>
<evidence type="ECO:0000313" key="4">
    <source>
        <dbReference type="Proteomes" id="UP000002051"/>
    </source>
</evidence>
<reference evidence="2 4" key="1">
    <citation type="journal article" date="2011" name="Nature">
        <title>The Medicago genome provides insight into the evolution of rhizobial symbioses.</title>
        <authorList>
            <person name="Young N.D."/>
            <person name="Debelle F."/>
            <person name="Oldroyd G.E."/>
            <person name="Geurts R."/>
            <person name="Cannon S.B."/>
            <person name="Udvardi M.K."/>
            <person name="Benedito V.A."/>
            <person name="Mayer K.F."/>
            <person name="Gouzy J."/>
            <person name="Schoof H."/>
            <person name="Van de Peer Y."/>
            <person name="Proost S."/>
            <person name="Cook D.R."/>
            <person name="Meyers B.C."/>
            <person name="Spannagl M."/>
            <person name="Cheung F."/>
            <person name="De Mita S."/>
            <person name="Krishnakumar V."/>
            <person name="Gundlach H."/>
            <person name="Zhou S."/>
            <person name="Mudge J."/>
            <person name="Bharti A.K."/>
            <person name="Murray J.D."/>
            <person name="Naoumkina M.A."/>
            <person name="Rosen B."/>
            <person name="Silverstein K.A."/>
            <person name="Tang H."/>
            <person name="Rombauts S."/>
            <person name="Zhao P.X."/>
            <person name="Zhou P."/>
            <person name="Barbe V."/>
            <person name="Bardou P."/>
            <person name="Bechner M."/>
            <person name="Bellec A."/>
            <person name="Berger A."/>
            <person name="Berges H."/>
            <person name="Bidwell S."/>
            <person name="Bisseling T."/>
            <person name="Choisne N."/>
            <person name="Couloux A."/>
            <person name="Denny R."/>
            <person name="Deshpande S."/>
            <person name="Dai X."/>
            <person name="Doyle J.J."/>
            <person name="Dudez A.M."/>
            <person name="Farmer A.D."/>
            <person name="Fouteau S."/>
            <person name="Franken C."/>
            <person name="Gibelin C."/>
            <person name="Gish J."/>
            <person name="Goldstein S."/>
            <person name="Gonzalez A.J."/>
            <person name="Green P.J."/>
            <person name="Hallab A."/>
            <person name="Hartog M."/>
            <person name="Hua A."/>
            <person name="Humphray S.J."/>
            <person name="Jeong D.H."/>
            <person name="Jing Y."/>
            <person name="Jocker A."/>
            <person name="Kenton S.M."/>
            <person name="Kim D.J."/>
            <person name="Klee K."/>
            <person name="Lai H."/>
            <person name="Lang C."/>
            <person name="Lin S."/>
            <person name="Macmil S.L."/>
            <person name="Magdelenat G."/>
            <person name="Matthews L."/>
            <person name="McCorrison J."/>
            <person name="Monaghan E.L."/>
            <person name="Mun J.H."/>
            <person name="Najar F.Z."/>
            <person name="Nicholson C."/>
            <person name="Noirot C."/>
            <person name="O'Bleness M."/>
            <person name="Paule C.R."/>
            <person name="Poulain J."/>
            <person name="Prion F."/>
            <person name="Qin B."/>
            <person name="Qu C."/>
            <person name="Retzel E.F."/>
            <person name="Riddle C."/>
            <person name="Sallet E."/>
            <person name="Samain S."/>
            <person name="Samson N."/>
            <person name="Sanders I."/>
            <person name="Saurat O."/>
            <person name="Scarpelli C."/>
            <person name="Schiex T."/>
            <person name="Segurens B."/>
            <person name="Severin A.J."/>
            <person name="Sherrier D.J."/>
            <person name="Shi R."/>
            <person name="Sims S."/>
            <person name="Singer S.R."/>
            <person name="Sinharoy S."/>
            <person name="Sterck L."/>
            <person name="Viollet A."/>
            <person name="Wang B.B."/>
            <person name="Wang K."/>
            <person name="Wang M."/>
            <person name="Wang X."/>
            <person name="Warfsmann J."/>
            <person name="Weissenbach J."/>
            <person name="White D.D."/>
            <person name="White J.D."/>
            <person name="Wiley G.B."/>
            <person name="Wincker P."/>
            <person name="Xing Y."/>
            <person name="Yang L."/>
            <person name="Yao Z."/>
            <person name="Ying F."/>
            <person name="Zhai J."/>
            <person name="Zhou L."/>
            <person name="Zuber A."/>
            <person name="Denarie J."/>
            <person name="Dixon R.A."/>
            <person name="May G.D."/>
            <person name="Schwartz D.C."/>
            <person name="Rogers J."/>
            <person name="Quetier F."/>
            <person name="Town C.D."/>
            <person name="Roe B.A."/>
        </authorList>
    </citation>
    <scope>NUCLEOTIDE SEQUENCE [LARGE SCALE GENOMIC DNA]</scope>
    <source>
        <strain evidence="2">A17</strain>
        <strain evidence="3 4">cv. Jemalong A17</strain>
    </source>
</reference>
<gene>
    <name evidence="2" type="ordered locus">MTR_4g077030</name>
</gene>
<organism evidence="2 4">
    <name type="scientific">Medicago truncatula</name>
    <name type="common">Barrel medic</name>
    <name type="synonym">Medicago tribuloides</name>
    <dbReference type="NCBI Taxonomy" id="3880"/>
    <lineage>
        <taxon>Eukaryota</taxon>
        <taxon>Viridiplantae</taxon>
        <taxon>Streptophyta</taxon>
        <taxon>Embryophyta</taxon>
        <taxon>Tracheophyta</taxon>
        <taxon>Spermatophyta</taxon>
        <taxon>Magnoliopsida</taxon>
        <taxon>eudicotyledons</taxon>
        <taxon>Gunneridae</taxon>
        <taxon>Pentapetalae</taxon>
        <taxon>rosids</taxon>
        <taxon>fabids</taxon>
        <taxon>Fabales</taxon>
        <taxon>Fabaceae</taxon>
        <taxon>Papilionoideae</taxon>
        <taxon>50 kb inversion clade</taxon>
        <taxon>NPAAA clade</taxon>
        <taxon>Hologalegina</taxon>
        <taxon>IRL clade</taxon>
        <taxon>Trifolieae</taxon>
        <taxon>Medicago</taxon>
    </lineage>
</organism>
<dbReference type="Proteomes" id="UP000002051">
    <property type="component" value="Chromosome 4"/>
</dbReference>
<dbReference type="HOGENOM" id="CLU_2625695_0_0_1"/>
<reference evidence="2 4" key="2">
    <citation type="journal article" date="2014" name="BMC Genomics">
        <title>An improved genome release (version Mt4.0) for the model legume Medicago truncatula.</title>
        <authorList>
            <person name="Tang H."/>
            <person name="Krishnakumar V."/>
            <person name="Bidwell S."/>
            <person name="Rosen B."/>
            <person name="Chan A."/>
            <person name="Zhou S."/>
            <person name="Gentzbittel L."/>
            <person name="Childs K.L."/>
            <person name="Yandell M."/>
            <person name="Gundlach H."/>
            <person name="Mayer K.F."/>
            <person name="Schwartz D.C."/>
            <person name="Town C.D."/>
        </authorList>
    </citation>
    <scope>GENOME REANNOTATION</scope>
    <source>
        <strain evidence="3 4">cv. Jemalong A17</strain>
    </source>
</reference>
<dbReference type="EMBL" id="CM001220">
    <property type="protein sequence ID" value="AES89562.1"/>
    <property type="molecule type" value="Genomic_DNA"/>
</dbReference>
<dbReference type="PaxDb" id="3880-AES89562"/>
<dbReference type="EnsemblPlants" id="AES89562">
    <property type="protein sequence ID" value="AES89562"/>
    <property type="gene ID" value="MTR_4g077030"/>
</dbReference>
<accession>G7JRM9</accession>
<protein>
    <submittedName>
        <fullName evidence="2">Transmembrane protein, putative</fullName>
    </submittedName>
</protein>
<sequence>MADMAGPRSKLQGVVIYANLFVGSVRSFLVFFYHPIFQRSFAKLQRKTTFLIQQICENLHHTTMITQPVDAMHELCTF</sequence>
<dbReference type="AlphaFoldDB" id="G7JRM9"/>
<keyword evidence="4" id="KW-1185">Reference proteome</keyword>
<keyword evidence="1" id="KW-1133">Transmembrane helix</keyword>
<evidence type="ECO:0000256" key="1">
    <source>
        <dbReference type="SAM" id="Phobius"/>
    </source>
</evidence>
<keyword evidence="1 2" id="KW-0812">Transmembrane</keyword>
<feature type="transmembrane region" description="Helical" evidence="1">
    <location>
        <begin position="14"/>
        <end position="37"/>
    </location>
</feature>